<comment type="caution">
    <text evidence="2">The sequence shown here is derived from an EMBL/GenBank/DDBJ whole genome shotgun (WGS) entry which is preliminary data.</text>
</comment>
<evidence type="ECO:0000313" key="3">
    <source>
        <dbReference type="Proteomes" id="UP001207626"/>
    </source>
</evidence>
<evidence type="ECO:0000256" key="1">
    <source>
        <dbReference type="SAM" id="Phobius"/>
    </source>
</evidence>
<gene>
    <name evidence="2" type="ORF">M5X09_08605</name>
</gene>
<keyword evidence="1" id="KW-1133">Transmembrane helix</keyword>
<accession>A0ABT4DR75</accession>
<protein>
    <submittedName>
        <fullName evidence="2">Uncharacterized protein</fullName>
    </submittedName>
</protein>
<proteinExistence type="predicted"/>
<dbReference type="EMBL" id="JAMDLW010000010">
    <property type="protein sequence ID" value="MCY9519740.1"/>
    <property type="molecule type" value="Genomic_DNA"/>
</dbReference>
<keyword evidence="3" id="KW-1185">Reference proteome</keyword>
<evidence type="ECO:0000313" key="2">
    <source>
        <dbReference type="EMBL" id="MCY9519740.1"/>
    </source>
</evidence>
<sequence length="80" mass="9138">MAIIETDRVAHLIQEQTYKIAREPFVGALVGLGLSSWRLSKSYYFPALLPALAVAFSILIFNILGEGLRRHFNRRMNVYL</sequence>
<dbReference type="RefSeq" id="WP_268601262.1">
    <property type="nucleotide sequence ID" value="NZ_JAMDLV010000040.1"/>
</dbReference>
<keyword evidence="1" id="KW-0812">Transmembrane</keyword>
<name>A0ABT4DR75_9BACL</name>
<dbReference type="Proteomes" id="UP001207626">
    <property type="component" value="Unassembled WGS sequence"/>
</dbReference>
<organism evidence="2 3">
    <name type="scientific">Paenibacillus apiarius</name>
    <dbReference type="NCBI Taxonomy" id="46240"/>
    <lineage>
        <taxon>Bacteria</taxon>
        <taxon>Bacillati</taxon>
        <taxon>Bacillota</taxon>
        <taxon>Bacilli</taxon>
        <taxon>Bacillales</taxon>
        <taxon>Paenibacillaceae</taxon>
        <taxon>Paenibacillus</taxon>
    </lineage>
</organism>
<reference evidence="2 3" key="1">
    <citation type="submission" date="2022-05" db="EMBL/GenBank/DDBJ databases">
        <title>Genome Sequencing of Bee-Associated Microbes.</title>
        <authorList>
            <person name="Dunlap C."/>
        </authorList>
    </citation>
    <scope>NUCLEOTIDE SEQUENCE [LARGE SCALE GENOMIC DNA]</scope>
    <source>
        <strain evidence="2 3">NRRL NRS-1438</strain>
    </source>
</reference>
<feature type="transmembrane region" description="Helical" evidence="1">
    <location>
        <begin position="43"/>
        <end position="65"/>
    </location>
</feature>
<keyword evidence="1" id="KW-0472">Membrane</keyword>